<reference evidence="1 2" key="1">
    <citation type="journal article" date="2016" name="Mol. Biol. Evol.">
        <title>Genome-Wide Survey of Gut Fungi (Harpellales) Reveals the First Horizontally Transferred Ubiquitin Gene from a Mosquito Host.</title>
        <authorList>
            <person name="Wang Y."/>
            <person name="White M.M."/>
            <person name="Kvist S."/>
            <person name="Moncalvo J.M."/>
        </authorList>
    </citation>
    <scope>NUCLEOTIDE SEQUENCE [LARGE SCALE GENOMIC DNA]</scope>
    <source>
        <strain evidence="1 2">ALG-7-W6</strain>
    </source>
</reference>
<proteinExistence type="predicted"/>
<dbReference type="AlphaFoldDB" id="A0A1R0GLW9"/>
<dbReference type="EMBL" id="LSSL01007620">
    <property type="protein sequence ID" value="OLY77870.1"/>
    <property type="molecule type" value="Genomic_DNA"/>
</dbReference>
<accession>A0A1R0GLW9</accession>
<sequence>MADNFELAITTIQRNEKQVSILLIENSIDDSYTLFPFKMPFNCLTGNNCLEILKNPSQSIYSLFKAFTELIETHYFKFRDEWMIIIIMRIMSTEYFLGNDKNLINDIELMEDPSGRRYQVNIDLVLVLKSAMLDMRNGSEDLRDLFYKITKENKYKILSLDLSMIPKSIKINSGINDL</sequence>
<keyword evidence="2" id="KW-1185">Reference proteome</keyword>
<comment type="caution">
    <text evidence="1">The sequence shown here is derived from an EMBL/GenBank/DDBJ whole genome shotgun (WGS) entry which is preliminary data.</text>
</comment>
<name>A0A1R0GLW9_9FUNG</name>
<gene>
    <name evidence="1" type="ORF">AYI68_g8094</name>
</gene>
<evidence type="ECO:0000313" key="1">
    <source>
        <dbReference type="EMBL" id="OLY77870.1"/>
    </source>
</evidence>
<evidence type="ECO:0000313" key="2">
    <source>
        <dbReference type="Proteomes" id="UP000187455"/>
    </source>
</evidence>
<protein>
    <submittedName>
        <fullName evidence="1">Uncharacterized protein</fullName>
    </submittedName>
</protein>
<dbReference type="Proteomes" id="UP000187455">
    <property type="component" value="Unassembled WGS sequence"/>
</dbReference>
<organism evidence="1 2">
    <name type="scientific">Smittium mucronatum</name>
    <dbReference type="NCBI Taxonomy" id="133383"/>
    <lineage>
        <taxon>Eukaryota</taxon>
        <taxon>Fungi</taxon>
        <taxon>Fungi incertae sedis</taxon>
        <taxon>Zoopagomycota</taxon>
        <taxon>Kickxellomycotina</taxon>
        <taxon>Harpellomycetes</taxon>
        <taxon>Harpellales</taxon>
        <taxon>Legeriomycetaceae</taxon>
        <taxon>Smittium</taxon>
    </lineage>
</organism>